<evidence type="ECO:0000313" key="8">
    <source>
        <dbReference type="EMBL" id="MFC6164720.1"/>
    </source>
</evidence>
<dbReference type="InterPro" id="IPR020846">
    <property type="entry name" value="MFS_dom"/>
</dbReference>
<feature type="transmembrane region" description="Helical" evidence="6">
    <location>
        <begin position="280"/>
        <end position="300"/>
    </location>
</feature>
<dbReference type="Gene3D" id="1.20.1250.20">
    <property type="entry name" value="MFS general substrate transporter like domains"/>
    <property type="match status" value="1"/>
</dbReference>
<keyword evidence="2" id="KW-0813">Transport</keyword>
<sequence>MLKAMQRNLHLGYLYTAFAYFGIAGLWVMFLQQRGLSLVQIGLCESIYHLTSFLFQVPAGALADRFSYRTMLITGRIAAIGHALIMLLAPVHSFWWFASAFVLLGWAYNLQSGTLEALLYETLADNHQTERYPQVTSTMNTILKVAGMSGLIIAGWLIHDYTLVTYQLYLFGAIGALIAAIVLHEPARHTQNGQFLTIWQIFRATAACLHQMPKLSYLMIFNAIFSVIGAAYYNYFQAVLTAHGFKGGLLSGVLVIVTALNVLSVQLTPRLQQRWSPIKLLSGLTGLLILTLLITGVNQLGLMLGGYFFVNMLMAGIAPIMSSYYNALIPSSQRATLLSVSSMLYSIMTSISFPLIGWLIEHLGFALSFTWIGSGLLILGLLSLGLIKQINN</sequence>
<dbReference type="SUPFAM" id="SSF103473">
    <property type="entry name" value="MFS general substrate transporter"/>
    <property type="match status" value="1"/>
</dbReference>
<dbReference type="PANTHER" id="PTHR23530">
    <property type="entry name" value="TRANSPORT PROTEIN-RELATED"/>
    <property type="match status" value="1"/>
</dbReference>
<feature type="domain" description="Major facilitator superfamily (MFS) profile" evidence="7">
    <location>
        <begin position="5"/>
        <end position="391"/>
    </location>
</feature>
<comment type="caution">
    <text evidence="8">The sequence shown here is derived from an EMBL/GenBank/DDBJ whole genome shotgun (WGS) entry which is preliminary data.</text>
</comment>
<dbReference type="PANTHER" id="PTHR23530:SF1">
    <property type="entry name" value="PERMEASE, MAJOR FACILITATOR SUPERFAMILY-RELATED"/>
    <property type="match status" value="1"/>
</dbReference>
<feature type="transmembrane region" description="Helical" evidence="6">
    <location>
        <begin position="164"/>
        <end position="183"/>
    </location>
</feature>
<keyword evidence="9" id="KW-1185">Reference proteome</keyword>
<evidence type="ECO:0000256" key="1">
    <source>
        <dbReference type="ARBA" id="ARBA00004651"/>
    </source>
</evidence>
<reference evidence="9" key="1">
    <citation type="journal article" date="2019" name="Int. J. Syst. Evol. Microbiol.">
        <title>The Global Catalogue of Microorganisms (GCM) 10K type strain sequencing project: providing services to taxonomists for standard genome sequencing and annotation.</title>
        <authorList>
            <consortium name="The Broad Institute Genomics Platform"/>
            <consortium name="The Broad Institute Genome Sequencing Center for Infectious Disease"/>
            <person name="Wu L."/>
            <person name="Ma J."/>
        </authorList>
    </citation>
    <scope>NUCLEOTIDE SEQUENCE [LARGE SCALE GENOMIC DNA]</scope>
    <source>
        <strain evidence="9">CCM 8932</strain>
    </source>
</reference>
<protein>
    <submittedName>
        <fullName evidence="8">MFS transporter</fullName>
    </submittedName>
</protein>
<keyword evidence="4 6" id="KW-1133">Transmembrane helix</keyword>
<evidence type="ECO:0000256" key="4">
    <source>
        <dbReference type="ARBA" id="ARBA00022989"/>
    </source>
</evidence>
<proteinExistence type="predicted"/>
<feature type="transmembrane region" description="Helical" evidence="6">
    <location>
        <begin position="215"/>
        <end position="236"/>
    </location>
</feature>
<feature type="transmembrane region" description="Helical" evidence="6">
    <location>
        <begin position="306"/>
        <end position="325"/>
    </location>
</feature>
<dbReference type="Proteomes" id="UP001596253">
    <property type="component" value="Unassembled WGS sequence"/>
</dbReference>
<feature type="transmembrane region" description="Helical" evidence="6">
    <location>
        <begin position="12"/>
        <end position="30"/>
    </location>
</feature>
<evidence type="ECO:0000256" key="3">
    <source>
        <dbReference type="ARBA" id="ARBA00022692"/>
    </source>
</evidence>
<feature type="transmembrane region" description="Helical" evidence="6">
    <location>
        <begin position="248"/>
        <end position="268"/>
    </location>
</feature>
<accession>A0ABW1R5J7</accession>
<feature type="transmembrane region" description="Helical" evidence="6">
    <location>
        <begin position="366"/>
        <end position="387"/>
    </location>
</feature>
<dbReference type="PROSITE" id="PS50850">
    <property type="entry name" value="MFS"/>
    <property type="match status" value="1"/>
</dbReference>
<keyword evidence="3 6" id="KW-0812">Transmembrane</keyword>
<dbReference type="Pfam" id="PF07690">
    <property type="entry name" value="MFS_1"/>
    <property type="match status" value="1"/>
</dbReference>
<evidence type="ECO:0000256" key="6">
    <source>
        <dbReference type="SAM" id="Phobius"/>
    </source>
</evidence>
<dbReference type="InterPro" id="IPR053160">
    <property type="entry name" value="MFS_DHA3_Transporter"/>
</dbReference>
<feature type="transmembrane region" description="Helical" evidence="6">
    <location>
        <begin position="337"/>
        <end position="360"/>
    </location>
</feature>
<evidence type="ECO:0000313" key="9">
    <source>
        <dbReference type="Proteomes" id="UP001596253"/>
    </source>
</evidence>
<evidence type="ECO:0000259" key="7">
    <source>
        <dbReference type="PROSITE" id="PS50850"/>
    </source>
</evidence>
<evidence type="ECO:0000256" key="2">
    <source>
        <dbReference type="ARBA" id="ARBA00022448"/>
    </source>
</evidence>
<name>A0ABW1R5J7_9LACO</name>
<organism evidence="8 9">
    <name type="scientific">Lactiplantibacillus dongliensis</name>
    <dbReference type="NCBI Taxonomy" id="2559919"/>
    <lineage>
        <taxon>Bacteria</taxon>
        <taxon>Bacillati</taxon>
        <taxon>Bacillota</taxon>
        <taxon>Bacilli</taxon>
        <taxon>Lactobacillales</taxon>
        <taxon>Lactobacillaceae</taxon>
        <taxon>Lactiplantibacillus</taxon>
    </lineage>
</organism>
<dbReference type="EMBL" id="JBHSSD010000037">
    <property type="protein sequence ID" value="MFC6164720.1"/>
    <property type="molecule type" value="Genomic_DNA"/>
</dbReference>
<keyword evidence="5 6" id="KW-0472">Membrane</keyword>
<gene>
    <name evidence="8" type="ORF">ACFP3T_08565</name>
</gene>
<dbReference type="CDD" id="cd06174">
    <property type="entry name" value="MFS"/>
    <property type="match status" value="1"/>
</dbReference>
<dbReference type="RefSeq" id="WP_137640534.1">
    <property type="nucleotide sequence ID" value="NZ_BJDK01000022.1"/>
</dbReference>
<feature type="transmembrane region" description="Helical" evidence="6">
    <location>
        <begin position="94"/>
        <end position="120"/>
    </location>
</feature>
<dbReference type="InterPro" id="IPR011701">
    <property type="entry name" value="MFS"/>
</dbReference>
<evidence type="ECO:0000256" key="5">
    <source>
        <dbReference type="ARBA" id="ARBA00023136"/>
    </source>
</evidence>
<comment type="subcellular location">
    <subcellularLocation>
        <location evidence="1">Cell membrane</location>
        <topology evidence="1">Multi-pass membrane protein</topology>
    </subcellularLocation>
</comment>
<dbReference type="InterPro" id="IPR036259">
    <property type="entry name" value="MFS_trans_sf"/>
</dbReference>